<feature type="non-terminal residue" evidence="2">
    <location>
        <position position="1"/>
    </location>
</feature>
<reference evidence="2 3" key="1">
    <citation type="submission" date="2021-06" db="EMBL/GenBank/DDBJ databases">
        <authorList>
            <person name="Kallberg Y."/>
            <person name="Tangrot J."/>
            <person name="Rosling A."/>
        </authorList>
    </citation>
    <scope>NUCLEOTIDE SEQUENCE [LARGE SCALE GENOMIC DNA]</scope>
    <source>
        <strain evidence="2 3">120-4 pot B 10/14</strain>
    </source>
</reference>
<feature type="region of interest" description="Disordered" evidence="1">
    <location>
        <begin position="1"/>
        <end position="95"/>
    </location>
</feature>
<sequence length="132" mass="15079">ISEQNNNCGSIFDNQDSSDKSYSKFDAMFNDQTTNKSDSRFDNQETANESDSMSDDQETISESDLMLDDQKTNNESDLIFDSQETTSESNSTSDNEYVSIFDEQEIMENIDSFNQTFEGNVLDNYEETIDEV</sequence>
<gene>
    <name evidence="2" type="ORF">GMARGA_LOCUS40191</name>
</gene>
<feature type="compositionally biased region" description="Low complexity" evidence="1">
    <location>
        <begin position="81"/>
        <end position="95"/>
    </location>
</feature>
<dbReference type="Proteomes" id="UP000789901">
    <property type="component" value="Unassembled WGS sequence"/>
</dbReference>
<proteinExistence type="predicted"/>
<organism evidence="2 3">
    <name type="scientific">Gigaspora margarita</name>
    <dbReference type="NCBI Taxonomy" id="4874"/>
    <lineage>
        <taxon>Eukaryota</taxon>
        <taxon>Fungi</taxon>
        <taxon>Fungi incertae sedis</taxon>
        <taxon>Mucoromycota</taxon>
        <taxon>Glomeromycotina</taxon>
        <taxon>Glomeromycetes</taxon>
        <taxon>Diversisporales</taxon>
        <taxon>Gigasporaceae</taxon>
        <taxon>Gigaspora</taxon>
    </lineage>
</organism>
<evidence type="ECO:0000313" key="2">
    <source>
        <dbReference type="EMBL" id="CAG8850398.1"/>
    </source>
</evidence>
<comment type="caution">
    <text evidence="2">The sequence shown here is derived from an EMBL/GenBank/DDBJ whole genome shotgun (WGS) entry which is preliminary data.</text>
</comment>
<dbReference type="EMBL" id="CAJVQB010100903">
    <property type="protein sequence ID" value="CAG8850398.1"/>
    <property type="molecule type" value="Genomic_DNA"/>
</dbReference>
<feature type="compositionally biased region" description="Polar residues" evidence="1">
    <location>
        <begin position="1"/>
        <end position="15"/>
    </location>
</feature>
<protein>
    <submittedName>
        <fullName evidence="2">31146_t:CDS:1</fullName>
    </submittedName>
</protein>
<evidence type="ECO:0000256" key="1">
    <source>
        <dbReference type="SAM" id="MobiDB-lite"/>
    </source>
</evidence>
<feature type="compositionally biased region" description="Acidic residues" evidence="1">
    <location>
        <begin position="52"/>
        <end position="67"/>
    </location>
</feature>
<name>A0ABN7X9M4_GIGMA</name>
<evidence type="ECO:0000313" key="3">
    <source>
        <dbReference type="Proteomes" id="UP000789901"/>
    </source>
</evidence>
<accession>A0ABN7X9M4</accession>
<keyword evidence="3" id="KW-1185">Reference proteome</keyword>